<dbReference type="InterPro" id="IPR008984">
    <property type="entry name" value="SMAD_FHA_dom_sf"/>
</dbReference>
<protein>
    <recommendedName>
        <fullName evidence="1">FHA domain-containing protein</fullName>
    </recommendedName>
</protein>
<dbReference type="PROSITE" id="PS50006">
    <property type="entry name" value="FHA_DOMAIN"/>
    <property type="match status" value="1"/>
</dbReference>
<dbReference type="Proteomes" id="UP000228921">
    <property type="component" value="Unassembled WGS sequence"/>
</dbReference>
<evidence type="ECO:0000313" key="3">
    <source>
        <dbReference type="Proteomes" id="UP000228921"/>
    </source>
</evidence>
<dbReference type="AlphaFoldDB" id="A0A2M8NZT5"/>
<evidence type="ECO:0000259" key="1">
    <source>
        <dbReference type="PROSITE" id="PS50006"/>
    </source>
</evidence>
<dbReference type="SUPFAM" id="SSF49879">
    <property type="entry name" value="SMAD/FHA domain"/>
    <property type="match status" value="1"/>
</dbReference>
<proteinExistence type="predicted"/>
<accession>A0A2M8NZT5</accession>
<dbReference type="EMBL" id="PGTK01000006">
    <property type="protein sequence ID" value="PJF30806.1"/>
    <property type="molecule type" value="Genomic_DNA"/>
</dbReference>
<evidence type="ECO:0000313" key="2">
    <source>
        <dbReference type="EMBL" id="PJF30806.1"/>
    </source>
</evidence>
<sequence>MRQTISITYMSGPLDGRTLSWEVPSNSSSLTITIGRGSNVHVNIGHDQQVSRNHAHLIYEPHTDRFFLVDRKSRNYTFVGLHSERLIPEEPYPIAPNTLFRVGQTWLRLDDLSDGSSAQHASDDDD</sequence>
<gene>
    <name evidence="2" type="ORF">CUN51_06375</name>
</gene>
<comment type="caution">
    <text evidence="2">The sequence shown here is derived from an EMBL/GenBank/DDBJ whole genome shotgun (WGS) entry which is preliminary data.</text>
</comment>
<dbReference type="Gene3D" id="2.60.200.20">
    <property type="match status" value="1"/>
</dbReference>
<dbReference type="InterPro" id="IPR000253">
    <property type="entry name" value="FHA_dom"/>
</dbReference>
<dbReference type="Pfam" id="PF00498">
    <property type="entry name" value="FHA"/>
    <property type="match status" value="1"/>
</dbReference>
<name>A0A2M8NZT5_9CHLR</name>
<organism evidence="2 3">
    <name type="scientific">Candidatus Thermofonsia Clade 1 bacterium</name>
    <dbReference type="NCBI Taxonomy" id="2364210"/>
    <lineage>
        <taxon>Bacteria</taxon>
        <taxon>Bacillati</taxon>
        <taxon>Chloroflexota</taxon>
        <taxon>Candidatus Thermofontia</taxon>
        <taxon>Candidatus Thermofonsia Clade 1</taxon>
    </lineage>
</organism>
<reference evidence="2 3" key="1">
    <citation type="submission" date="2017-11" db="EMBL/GenBank/DDBJ databases">
        <title>Evolution of Phototrophy in the Chloroflexi Phylum Driven by Horizontal Gene Transfer.</title>
        <authorList>
            <person name="Ward L.M."/>
            <person name="Hemp J."/>
            <person name="Shih P.M."/>
            <person name="Mcglynn S.E."/>
            <person name="Fischer W."/>
        </authorList>
    </citation>
    <scope>NUCLEOTIDE SEQUENCE [LARGE SCALE GENOMIC DNA]</scope>
    <source>
        <strain evidence="2">CP2_2F</strain>
    </source>
</reference>
<feature type="domain" description="FHA" evidence="1">
    <location>
        <begin position="32"/>
        <end position="79"/>
    </location>
</feature>